<dbReference type="EMBL" id="MU277193">
    <property type="protein sequence ID" value="KAI0066296.1"/>
    <property type="molecule type" value="Genomic_DNA"/>
</dbReference>
<accession>A0ACB8TD67</accession>
<comment type="caution">
    <text evidence="1">The sequence shown here is derived from an EMBL/GenBank/DDBJ whole genome shotgun (WGS) entry which is preliminary data.</text>
</comment>
<dbReference type="Proteomes" id="UP000814140">
    <property type="component" value="Unassembled WGS sequence"/>
</dbReference>
<proteinExistence type="predicted"/>
<sequence length="311" mass="35623">MSTAPRKRTRTSDAKVEPEDEPQNVQLFQHHPRLWYDDGNVNLVARGDVAFKVHRSVLSRESVALENILSAGSQRLEEGCPIYVLSDDPEDVAQMLEYLYGFNRSYSEFKQLPFSVVRAHFRMGDKYEIQRLREDAVDRLRICYPDTLQGYDDRPSHNSVHRPIAWTHGEGYAVLKLALASKTGALHSVVPIALYDSCGLYPRDLVKDIEADDAKDGESSKHRWAIWKRFLVGTYELERTYAVRKSPDTFQGNSLSLEHVEKLIDETMHKKVCRPCISLAKERHREGRQKAWDKLVGIFDLPVVVSDVPEA</sequence>
<gene>
    <name evidence="1" type="ORF">BV25DRAFT_1988729</name>
</gene>
<protein>
    <submittedName>
        <fullName evidence="1">Uncharacterized protein</fullName>
    </submittedName>
</protein>
<evidence type="ECO:0000313" key="1">
    <source>
        <dbReference type="EMBL" id="KAI0066296.1"/>
    </source>
</evidence>
<name>A0ACB8TD67_9AGAM</name>
<reference evidence="1" key="1">
    <citation type="submission" date="2021-03" db="EMBL/GenBank/DDBJ databases">
        <authorList>
            <consortium name="DOE Joint Genome Institute"/>
            <person name="Ahrendt S."/>
            <person name="Looney B.P."/>
            <person name="Miyauchi S."/>
            <person name="Morin E."/>
            <person name="Drula E."/>
            <person name="Courty P.E."/>
            <person name="Chicoki N."/>
            <person name="Fauchery L."/>
            <person name="Kohler A."/>
            <person name="Kuo A."/>
            <person name="Labutti K."/>
            <person name="Pangilinan J."/>
            <person name="Lipzen A."/>
            <person name="Riley R."/>
            <person name="Andreopoulos W."/>
            <person name="He G."/>
            <person name="Johnson J."/>
            <person name="Barry K.W."/>
            <person name="Grigoriev I.V."/>
            <person name="Nagy L."/>
            <person name="Hibbett D."/>
            <person name="Henrissat B."/>
            <person name="Matheny P.B."/>
            <person name="Labbe J."/>
            <person name="Martin F."/>
        </authorList>
    </citation>
    <scope>NUCLEOTIDE SEQUENCE</scope>
    <source>
        <strain evidence="1">HHB10654</strain>
    </source>
</reference>
<reference evidence="1" key="2">
    <citation type="journal article" date="2022" name="New Phytol.">
        <title>Evolutionary transition to the ectomycorrhizal habit in the genomes of a hyperdiverse lineage of mushroom-forming fungi.</title>
        <authorList>
            <person name="Looney B."/>
            <person name="Miyauchi S."/>
            <person name="Morin E."/>
            <person name="Drula E."/>
            <person name="Courty P.E."/>
            <person name="Kohler A."/>
            <person name="Kuo A."/>
            <person name="LaButti K."/>
            <person name="Pangilinan J."/>
            <person name="Lipzen A."/>
            <person name="Riley R."/>
            <person name="Andreopoulos W."/>
            <person name="He G."/>
            <person name="Johnson J."/>
            <person name="Nolan M."/>
            <person name="Tritt A."/>
            <person name="Barry K.W."/>
            <person name="Grigoriev I.V."/>
            <person name="Nagy L.G."/>
            <person name="Hibbett D."/>
            <person name="Henrissat B."/>
            <person name="Matheny P.B."/>
            <person name="Labbe J."/>
            <person name="Martin F.M."/>
        </authorList>
    </citation>
    <scope>NUCLEOTIDE SEQUENCE</scope>
    <source>
        <strain evidence="1">HHB10654</strain>
    </source>
</reference>
<keyword evidence="2" id="KW-1185">Reference proteome</keyword>
<organism evidence="1 2">
    <name type="scientific">Artomyces pyxidatus</name>
    <dbReference type="NCBI Taxonomy" id="48021"/>
    <lineage>
        <taxon>Eukaryota</taxon>
        <taxon>Fungi</taxon>
        <taxon>Dikarya</taxon>
        <taxon>Basidiomycota</taxon>
        <taxon>Agaricomycotina</taxon>
        <taxon>Agaricomycetes</taxon>
        <taxon>Russulales</taxon>
        <taxon>Auriscalpiaceae</taxon>
        <taxon>Artomyces</taxon>
    </lineage>
</organism>
<evidence type="ECO:0000313" key="2">
    <source>
        <dbReference type="Proteomes" id="UP000814140"/>
    </source>
</evidence>